<dbReference type="InterPro" id="IPR025345">
    <property type="entry name" value="DUF4249"/>
</dbReference>
<gene>
    <name evidence="2" type="ORF">SAMN05443550_103136</name>
</gene>
<proteinExistence type="predicted"/>
<evidence type="ECO:0008006" key="4">
    <source>
        <dbReference type="Google" id="ProtNLM"/>
    </source>
</evidence>
<keyword evidence="1" id="KW-0732">Signal</keyword>
<dbReference type="STRING" id="425514.SAMN05443550_103136"/>
<protein>
    <recommendedName>
        <fullName evidence="4">DUF4249 domain-containing protein</fullName>
    </recommendedName>
</protein>
<organism evidence="2 3">
    <name type="scientific">Pedobacter hartonius</name>
    <dbReference type="NCBI Taxonomy" id="425514"/>
    <lineage>
        <taxon>Bacteria</taxon>
        <taxon>Pseudomonadati</taxon>
        <taxon>Bacteroidota</taxon>
        <taxon>Sphingobacteriia</taxon>
        <taxon>Sphingobacteriales</taxon>
        <taxon>Sphingobacteriaceae</taxon>
        <taxon>Pedobacter</taxon>
    </lineage>
</organism>
<name>A0A1H4AYC5_9SPHI</name>
<dbReference type="Pfam" id="PF14054">
    <property type="entry name" value="DUF4249"/>
    <property type="match status" value="1"/>
</dbReference>
<reference evidence="2 3" key="1">
    <citation type="submission" date="2016-10" db="EMBL/GenBank/DDBJ databases">
        <authorList>
            <person name="de Groot N.N."/>
        </authorList>
    </citation>
    <scope>NUCLEOTIDE SEQUENCE [LARGE SCALE GENOMIC DNA]</scope>
    <source>
        <strain evidence="2 3">DSM 19033</strain>
    </source>
</reference>
<evidence type="ECO:0000313" key="2">
    <source>
        <dbReference type="EMBL" id="SEA40895.1"/>
    </source>
</evidence>
<keyword evidence="3" id="KW-1185">Reference proteome</keyword>
<evidence type="ECO:0000313" key="3">
    <source>
        <dbReference type="Proteomes" id="UP000198850"/>
    </source>
</evidence>
<feature type="chain" id="PRO_5011696722" description="DUF4249 domain-containing protein" evidence="1">
    <location>
        <begin position="22"/>
        <end position="269"/>
    </location>
</feature>
<evidence type="ECO:0000256" key="1">
    <source>
        <dbReference type="SAM" id="SignalP"/>
    </source>
</evidence>
<dbReference type="AlphaFoldDB" id="A0A1H4AYC5"/>
<dbReference type="EMBL" id="FNRA01000003">
    <property type="protein sequence ID" value="SEA40895.1"/>
    <property type="molecule type" value="Genomic_DNA"/>
</dbReference>
<feature type="signal peptide" evidence="1">
    <location>
        <begin position="1"/>
        <end position="21"/>
    </location>
</feature>
<accession>A0A1H4AYC5</accession>
<sequence length="269" mass="29197">MKCRKFVYLAILLLFCCSSCEKVISVRLDSSSPHIVIEGEITAAKGPYVVSVSESKNFEEDNTFPGRDDALVSIKDLTSGVSETLKSAGSGKYQTATLQGTGGHSYQLTVVLSGKTYTATSAMPQKIIRLDMLYAAAFSIDDEEIFMVPVFSDPPGKGNYYRLRQWLNGTLIRGSYVRNDEASDGRVFDGQLYYSTDAADGNPLIKNGDVMTVELQCVDKGVYDYFRTLGTTIAQDASTPSNPLTNISGGAIGVFNACRSSKLTVTARF</sequence>
<dbReference type="Proteomes" id="UP000198850">
    <property type="component" value="Unassembled WGS sequence"/>
</dbReference>
<dbReference type="RefSeq" id="WP_090555795.1">
    <property type="nucleotide sequence ID" value="NZ_FNRA01000003.1"/>
</dbReference>
<dbReference type="OrthoDB" id="637707at2"/>